<dbReference type="Proteomes" id="UP001642540">
    <property type="component" value="Unassembled WGS sequence"/>
</dbReference>
<sequence>MSVHPFKNRCLEYLCCCFGWKSQEMHPINDDDVPIAETVPLLSSTNRVRSESYGGGFTETVANSWSMNNSKKSKKKHHKKKRWNSSITPHSSHCSEPIPNVSSQKKLVIKTSNAVPLTSIENLYQKIVQETAASMIDISSSQPSNSNLCSSSSREYAYRVNHYQFTLRKASKSLIPSFKILLTDIDGKYSNPFDEGVPISTDDIQLMDDALNDILAAMEEFEVQNKDDIVVDFPMPADTILLLSNDNQTMDSL</sequence>
<feature type="region of interest" description="Disordered" evidence="1">
    <location>
        <begin position="64"/>
        <end position="99"/>
    </location>
</feature>
<name>A0ABP1Q9C2_9HEXA</name>
<feature type="compositionally biased region" description="Polar residues" evidence="1">
    <location>
        <begin position="87"/>
        <end position="99"/>
    </location>
</feature>
<keyword evidence="3" id="KW-1185">Reference proteome</keyword>
<reference evidence="2 3" key="1">
    <citation type="submission" date="2024-08" db="EMBL/GenBank/DDBJ databases">
        <authorList>
            <person name="Cucini C."/>
            <person name="Frati F."/>
        </authorList>
    </citation>
    <scope>NUCLEOTIDE SEQUENCE [LARGE SCALE GENOMIC DNA]</scope>
</reference>
<evidence type="ECO:0000313" key="2">
    <source>
        <dbReference type="EMBL" id="CAL8094572.1"/>
    </source>
</evidence>
<proteinExistence type="predicted"/>
<evidence type="ECO:0000256" key="1">
    <source>
        <dbReference type="SAM" id="MobiDB-lite"/>
    </source>
</evidence>
<dbReference type="EMBL" id="CAXLJM020000027">
    <property type="protein sequence ID" value="CAL8094572.1"/>
    <property type="molecule type" value="Genomic_DNA"/>
</dbReference>
<gene>
    <name evidence="2" type="ORF">ODALV1_LOCUS8822</name>
</gene>
<accession>A0ABP1Q9C2</accession>
<comment type="caution">
    <text evidence="2">The sequence shown here is derived from an EMBL/GenBank/DDBJ whole genome shotgun (WGS) entry which is preliminary data.</text>
</comment>
<evidence type="ECO:0000313" key="3">
    <source>
        <dbReference type="Proteomes" id="UP001642540"/>
    </source>
</evidence>
<feature type="compositionally biased region" description="Basic residues" evidence="1">
    <location>
        <begin position="71"/>
        <end position="83"/>
    </location>
</feature>
<organism evidence="2 3">
    <name type="scientific">Orchesella dallaii</name>
    <dbReference type="NCBI Taxonomy" id="48710"/>
    <lineage>
        <taxon>Eukaryota</taxon>
        <taxon>Metazoa</taxon>
        <taxon>Ecdysozoa</taxon>
        <taxon>Arthropoda</taxon>
        <taxon>Hexapoda</taxon>
        <taxon>Collembola</taxon>
        <taxon>Entomobryomorpha</taxon>
        <taxon>Entomobryoidea</taxon>
        <taxon>Orchesellidae</taxon>
        <taxon>Orchesellinae</taxon>
        <taxon>Orchesella</taxon>
    </lineage>
</organism>
<protein>
    <submittedName>
        <fullName evidence="2">Uncharacterized protein</fullName>
    </submittedName>
</protein>